<gene>
    <name evidence="1" type="ORF">F0145_15280</name>
</gene>
<organism evidence="1 2">
    <name type="scientific">Adhaeribacter rhizoryzae</name>
    <dbReference type="NCBI Taxonomy" id="2607907"/>
    <lineage>
        <taxon>Bacteria</taxon>
        <taxon>Pseudomonadati</taxon>
        <taxon>Bacteroidota</taxon>
        <taxon>Cytophagia</taxon>
        <taxon>Cytophagales</taxon>
        <taxon>Hymenobacteraceae</taxon>
        <taxon>Adhaeribacter</taxon>
    </lineage>
</organism>
<accession>A0A5M6DC99</accession>
<proteinExistence type="predicted"/>
<evidence type="ECO:0000313" key="2">
    <source>
        <dbReference type="Proteomes" id="UP000323426"/>
    </source>
</evidence>
<dbReference type="Pfam" id="PF02566">
    <property type="entry name" value="OsmC"/>
    <property type="match status" value="1"/>
</dbReference>
<dbReference type="AlphaFoldDB" id="A0A5M6DC99"/>
<dbReference type="EMBL" id="VWSF01000012">
    <property type="protein sequence ID" value="KAA5543942.1"/>
    <property type="molecule type" value="Genomic_DNA"/>
</dbReference>
<dbReference type="InterPro" id="IPR036102">
    <property type="entry name" value="OsmC/Ohrsf"/>
</dbReference>
<keyword evidence="2" id="KW-1185">Reference proteome</keyword>
<dbReference type="RefSeq" id="WP_150089443.1">
    <property type="nucleotide sequence ID" value="NZ_VWSF01000012.1"/>
</dbReference>
<dbReference type="InterPro" id="IPR015946">
    <property type="entry name" value="KH_dom-like_a/b"/>
</dbReference>
<sequence>MQEGINEVVVSAEAATGLVATIRAEEQEIIIDESGLVSGSKTGPDPYDHILGALGACTVITLHMYAQRKKWPLERAEVRLKHERVYADDCVGCEKEDTKINQVTKKLYLQGPLTPEQRQRLEDISARCPVQKTLEAGLKVKTILVP</sequence>
<reference evidence="1 2" key="1">
    <citation type="submission" date="2019-09" db="EMBL/GenBank/DDBJ databases">
        <title>Genome sequence and assembly of Adhaeribacter sp.</title>
        <authorList>
            <person name="Chhetri G."/>
        </authorList>
    </citation>
    <scope>NUCLEOTIDE SEQUENCE [LARGE SCALE GENOMIC DNA]</scope>
    <source>
        <strain evidence="1 2">DK36</strain>
    </source>
</reference>
<dbReference type="PANTHER" id="PTHR39624:SF2">
    <property type="entry name" value="OSMC-LIKE PROTEIN"/>
    <property type="match status" value="1"/>
</dbReference>
<dbReference type="InterPro" id="IPR003718">
    <property type="entry name" value="OsmC/Ohr_fam"/>
</dbReference>
<comment type="caution">
    <text evidence="1">The sequence shown here is derived from an EMBL/GenBank/DDBJ whole genome shotgun (WGS) entry which is preliminary data.</text>
</comment>
<dbReference type="SUPFAM" id="SSF82784">
    <property type="entry name" value="OsmC-like"/>
    <property type="match status" value="1"/>
</dbReference>
<dbReference type="Gene3D" id="3.30.300.20">
    <property type="match status" value="1"/>
</dbReference>
<protein>
    <submittedName>
        <fullName evidence="1">OsmC family peroxiredoxin</fullName>
    </submittedName>
</protein>
<evidence type="ECO:0000313" key="1">
    <source>
        <dbReference type="EMBL" id="KAA5543942.1"/>
    </source>
</evidence>
<dbReference type="PANTHER" id="PTHR39624">
    <property type="entry name" value="PROTEIN INVOLVED IN RIMO-MEDIATED BETA-METHYLTHIOLATION OF RIBOSOMAL PROTEIN S12 YCAO"/>
    <property type="match status" value="1"/>
</dbReference>
<name>A0A5M6DC99_9BACT</name>
<dbReference type="Proteomes" id="UP000323426">
    <property type="component" value="Unassembled WGS sequence"/>
</dbReference>